<name>A0A3E0DYI9_9FLAO</name>
<dbReference type="OrthoDB" id="9554322at2"/>
<keyword evidence="2" id="KW-1185">Reference proteome</keyword>
<organism evidence="1 2">
    <name type="scientific">Flavobacterium aquicola</name>
    <dbReference type="NCBI Taxonomy" id="1682742"/>
    <lineage>
        <taxon>Bacteria</taxon>
        <taxon>Pseudomonadati</taxon>
        <taxon>Bacteroidota</taxon>
        <taxon>Flavobacteriia</taxon>
        <taxon>Flavobacteriales</taxon>
        <taxon>Flavobacteriaceae</taxon>
        <taxon>Flavobacterium</taxon>
    </lineage>
</organism>
<dbReference type="Proteomes" id="UP000257136">
    <property type="component" value="Unassembled WGS sequence"/>
</dbReference>
<comment type="caution">
    <text evidence="1">The sequence shown here is derived from an EMBL/GenBank/DDBJ whole genome shotgun (WGS) entry which is preliminary data.</text>
</comment>
<dbReference type="AlphaFoldDB" id="A0A3E0DYI9"/>
<dbReference type="RefSeq" id="WP_115814993.1">
    <property type="nucleotide sequence ID" value="NZ_QUNI01000017.1"/>
</dbReference>
<accession>A0A3E0DYI9</accession>
<protein>
    <submittedName>
        <fullName evidence="1">Uncharacterized protein</fullName>
    </submittedName>
</protein>
<sequence>MKKITTIILLIFSFNFCIAQNAKIRIQYHTEKSIKSETFDSLVFIVNGEKLNLINLEIKNIKLNQNGFDKLSYYYKGKENIVVTEMSCKFKPNHSYKIMPCLCCEDFMIVADSVPKRGSVRFINNTNRKLIGIRSEFNLDTINKKSKTKYLPSDISMNCGFRPFFIEITEFKYANPKFDYNEDNTEEQNQILNKEQDSLWIAKEPFLFLHGEKITAIYDDKKRKIILKFDGYLTDLEYK</sequence>
<evidence type="ECO:0000313" key="1">
    <source>
        <dbReference type="EMBL" id="REG91122.1"/>
    </source>
</evidence>
<evidence type="ECO:0000313" key="2">
    <source>
        <dbReference type="Proteomes" id="UP000257136"/>
    </source>
</evidence>
<proteinExistence type="predicted"/>
<dbReference type="EMBL" id="QUNI01000017">
    <property type="protein sequence ID" value="REG91122.1"/>
    <property type="molecule type" value="Genomic_DNA"/>
</dbReference>
<reference evidence="1 2" key="1">
    <citation type="submission" date="2018-08" db="EMBL/GenBank/DDBJ databases">
        <title>Genomic Encyclopedia of Archaeal and Bacterial Type Strains, Phase II (KMG-II): from individual species to whole genera.</title>
        <authorList>
            <person name="Goeker M."/>
        </authorList>
    </citation>
    <scope>NUCLEOTIDE SEQUENCE [LARGE SCALE GENOMIC DNA]</scope>
    <source>
        <strain evidence="1 2">DSM 100880</strain>
    </source>
</reference>
<gene>
    <name evidence="1" type="ORF">C8P67_11715</name>
</gene>